<dbReference type="InterPro" id="IPR036322">
    <property type="entry name" value="WD40_repeat_dom_sf"/>
</dbReference>
<dbReference type="RefSeq" id="WP_139115133.1">
    <property type="nucleotide sequence ID" value="NZ_FMAH01000075.1"/>
</dbReference>
<reference evidence="2" key="1">
    <citation type="submission" date="2016-08" db="EMBL/GenBank/DDBJ databases">
        <authorList>
            <person name="Varghese N."/>
            <person name="Submissions Spin"/>
        </authorList>
    </citation>
    <scope>NUCLEOTIDE SEQUENCE [LARGE SCALE GENOMIC DNA]</scope>
    <source>
        <strain evidence="2">HAMBI 2971</strain>
    </source>
</reference>
<dbReference type="EMBL" id="FMAH01000075">
    <property type="protein sequence ID" value="SCB49538.1"/>
    <property type="molecule type" value="Genomic_DNA"/>
</dbReference>
<dbReference type="AlphaFoldDB" id="A0A1C3XBC8"/>
<dbReference type="SUPFAM" id="SSF50978">
    <property type="entry name" value="WD40 repeat-like"/>
    <property type="match status" value="1"/>
</dbReference>
<evidence type="ECO:0000313" key="2">
    <source>
        <dbReference type="Proteomes" id="UP000199435"/>
    </source>
</evidence>
<dbReference type="Proteomes" id="UP000199435">
    <property type="component" value="Unassembled WGS sequence"/>
</dbReference>
<proteinExistence type="predicted"/>
<organism evidence="1 2">
    <name type="scientific">Rhizobium miluonense</name>
    <dbReference type="NCBI Taxonomy" id="411945"/>
    <lineage>
        <taxon>Bacteria</taxon>
        <taxon>Pseudomonadati</taxon>
        <taxon>Pseudomonadota</taxon>
        <taxon>Alphaproteobacteria</taxon>
        <taxon>Hyphomicrobiales</taxon>
        <taxon>Rhizobiaceae</taxon>
        <taxon>Rhizobium/Agrobacterium group</taxon>
        <taxon>Rhizobium</taxon>
    </lineage>
</organism>
<gene>
    <name evidence="1" type="ORF">GA0061102_107513</name>
</gene>
<keyword evidence="2" id="KW-1185">Reference proteome</keyword>
<name>A0A1C3XBC8_9HYPH</name>
<accession>A0A1C3XBC8</accession>
<sequence length="535" mass="59607">MLAIASTFPLLTNPPGRVSYMGQRMRHRLALHRRSEQAPFAVFDELRLPINDVSFHPSEPVVAVAAGSYDGGYQFEGELFFWNWVSGYFGKAAKIIPEVERCDFSADGTRLDVLVRPWDEGLGDDSFDRVYPLSIPYEAPGPGEGIVVELDPEQAIVRHTLEYAERERRHRDAIDLELRDWFGVDEAVRRGAIWDVAWIDRNNVVAVHDDCVAEIHDLTTGAVNCIEKDGWRGAGLLRTTPPIVASYATENWELKHSRLSKVSNNSLVDITTIDGSYSFVASMDGKVLGRFDRSRRGDARKDVIIDINSGNARFVDLGNYDCFNHFIGIDGAPDLFILQGTPETQHLRKRLCRVRPDGSVETLWYVLPPDDTHANHAMECLGHYVHDELGPSVIVSGRHYDPNPSKGNRAFVFRRPIEPRRSVRSFFGFGRSRNGESDGESWRIATSASASAMLHAQKEGLVIVAFLDGTLSLLNARDGAVVTSGKVTVDGFPTVVYSMDLLDSRLAIGTFDGRIAVMRLDQLCECERAVSIELA</sequence>
<evidence type="ECO:0000313" key="1">
    <source>
        <dbReference type="EMBL" id="SCB49538.1"/>
    </source>
</evidence>
<dbReference type="OrthoDB" id="3635325at2"/>
<protein>
    <submittedName>
        <fullName evidence="1">Uncharacterized protein</fullName>
    </submittedName>
</protein>